<name>A0A8B8P0W2_9MYRT</name>
<dbReference type="AlphaFoldDB" id="A0A8B8P0W2"/>
<evidence type="ECO:0000256" key="7">
    <source>
        <dbReference type="RuleBase" id="RU004914"/>
    </source>
</evidence>
<organism evidence="8 9">
    <name type="scientific">Rhodamnia argentea</name>
    <dbReference type="NCBI Taxonomy" id="178133"/>
    <lineage>
        <taxon>Eukaryota</taxon>
        <taxon>Viridiplantae</taxon>
        <taxon>Streptophyta</taxon>
        <taxon>Embryophyta</taxon>
        <taxon>Tracheophyta</taxon>
        <taxon>Spermatophyta</taxon>
        <taxon>Magnoliopsida</taxon>
        <taxon>eudicotyledons</taxon>
        <taxon>Gunneridae</taxon>
        <taxon>Pentapetalae</taxon>
        <taxon>rosids</taxon>
        <taxon>malvids</taxon>
        <taxon>Myrtales</taxon>
        <taxon>Myrtaceae</taxon>
        <taxon>Myrtoideae</taxon>
        <taxon>Myrteae</taxon>
        <taxon>Australasian group</taxon>
        <taxon>Rhodamnia</taxon>
    </lineage>
</organism>
<evidence type="ECO:0000256" key="6">
    <source>
        <dbReference type="ARBA" id="ARBA00023136"/>
    </source>
</evidence>
<evidence type="ECO:0000313" key="9">
    <source>
        <dbReference type="RefSeq" id="XP_030528411.2"/>
    </source>
</evidence>
<keyword evidence="3" id="KW-0813">Transport</keyword>
<keyword evidence="4 7" id="KW-0812">Transmembrane</keyword>
<feature type="transmembrane region" description="Helical" evidence="7">
    <location>
        <begin position="273"/>
        <end position="295"/>
    </location>
</feature>
<feature type="transmembrane region" description="Helical" evidence="7">
    <location>
        <begin position="196"/>
        <end position="220"/>
    </location>
</feature>
<feature type="transmembrane region" description="Helical" evidence="7">
    <location>
        <begin position="86"/>
        <end position="109"/>
    </location>
</feature>
<dbReference type="Proteomes" id="UP000827889">
    <property type="component" value="Chromosome 2"/>
</dbReference>
<feature type="transmembrane region" description="Helical" evidence="7">
    <location>
        <begin position="345"/>
        <end position="369"/>
    </location>
</feature>
<dbReference type="InterPro" id="IPR002528">
    <property type="entry name" value="MATE_fam"/>
</dbReference>
<feature type="transmembrane region" description="Helical" evidence="7">
    <location>
        <begin position="232"/>
        <end position="252"/>
    </location>
</feature>
<keyword evidence="8" id="KW-1185">Reference proteome</keyword>
<comment type="similarity">
    <text evidence="2 7">Belongs to the multi antimicrobial extrusion (MATE) (TC 2.A.66.1) family.</text>
</comment>
<comment type="subcellular location">
    <subcellularLocation>
        <location evidence="1">Membrane</location>
        <topology evidence="1">Multi-pass membrane protein</topology>
    </subcellularLocation>
</comment>
<evidence type="ECO:0000313" key="8">
    <source>
        <dbReference type="Proteomes" id="UP000827889"/>
    </source>
</evidence>
<evidence type="ECO:0000256" key="2">
    <source>
        <dbReference type="ARBA" id="ARBA00010199"/>
    </source>
</evidence>
<reference evidence="8" key="1">
    <citation type="submission" date="2025-05" db="UniProtKB">
        <authorList>
            <consortium name="RefSeq"/>
        </authorList>
    </citation>
    <scope>NUCLEOTIDE SEQUENCE [LARGE SCALE GENOMIC DNA]</scope>
</reference>
<dbReference type="NCBIfam" id="TIGR00797">
    <property type="entry name" value="matE"/>
    <property type="match status" value="1"/>
</dbReference>
<dbReference type="GO" id="GO:0016020">
    <property type="term" value="C:membrane"/>
    <property type="evidence" value="ECO:0007669"/>
    <property type="project" value="UniProtKB-SubCell"/>
</dbReference>
<dbReference type="InterPro" id="IPR045069">
    <property type="entry name" value="MATE_euk"/>
</dbReference>
<feature type="transmembrane region" description="Helical" evidence="7">
    <location>
        <begin position="315"/>
        <end position="333"/>
    </location>
</feature>
<protein>
    <recommendedName>
        <fullName evidence="7">Protein DETOXIFICATION</fullName>
    </recommendedName>
    <alternativeName>
        <fullName evidence="7">Multidrug and toxic compound extrusion protein</fullName>
    </alternativeName>
</protein>
<evidence type="ECO:0000256" key="4">
    <source>
        <dbReference type="ARBA" id="ARBA00022692"/>
    </source>
</evidence>
<dbReference type="GeneID" id="115739453"/>
<dbReference type="GO" id="GO:0042910">
    <property type="term" value="F:xenobiotic transmembrane transporter activity"/>
    <property type="evidence" value="ECO:0007669"/>
    <property type="project" value="InterPro"/>
</dbReference>
<dbReference type="GO" id="GO:0015297">
    <property type="term" value="F:antiporter activity"/>
    <property type="evidence" value="ECO:0007669"/>
    <property type="project" value="InterPro"/>
</dbReference>
<accession>A0A8B8P0W2</accession>
<feature type="transmembrane region" description="Helical" evidence="7">
    <location>
        <begin position="448"/>
        <end position="470"/>
    </location>
</feature>
<dbReference type="Pfam" id="PF01554">
    <property type="entry name" value="MatE"/>
    <property type="match status" value="2"/>
</dbReference>
<feature type="transmembrane region" description="Helical" evidence="7">
    <location>
        <begin position="389"/>
        <end position="411"/>
    </location>
</feature>
<reference evidence="9" key="2">
    <citation type="submission" date="2025-08" db="UniProtKB">
        <authorList>
            <consortium name="RefSeq"/>
        </authorList>
    </citation>
    <scope>IDENTIFICATION</scope>
    <source>
        <tissue evidence="9">Leaf</tissue>
    </source>
</reference>
<keyword evidence="5 7" id="KW-1133">Transmembrane helix</keyword>
<evidence type="ECO:0000256" key="1">
    <source>
        <dbReference type="ARBA" id="ARBA00004141"/>
    </source>
</evidence>
<proteinExistence type="inferred from homology"/>
<evidence type="ECO:0000256" key="5">
    <source>
        <dbReference type="ARBA" id="ARBA00022989"/>
    </source>
</evidence>
<dbReference type="KEGG" id="rarg:115739453"/>
<dbReference type="PANTHER" id="PTHR11206">
    <property type="entry name" value="MULTIDRUG RESISTANCE PROTEIN"/>
    <property type="match status" value="1"/>
</dbReference>
<sequence>MATVDGNGDAGQPLLRDWVADGGGDGGDHEDEEKTCFSARAWAETRKLWHIIGPAIFGRVAQYTMNIVTQAFAGHLGEVELAAVSIAINVIVGFNYGLLLGMASALETLCGQAFGAKRYRMLGIYMQRSWIVLFLCCFLLLPFYVFAAPLLKLLGQPDDVAEMTGTVALWLIPLYFSFAFQFPLWRFLQSQLKTRVLAWVSLASLAINVLTSWLSVYVFNFGVVGVSVSFDLSWWFLVLALYTYAASGRCSLTWTGFSMEAFSGLWEFVKLSAASGVMLCLENWYYGILILMPGYLQNATVAVDALSICMSINGWEMMIPLSFFAATGVRVANELGAGNSRATKFATIVSVVQSTVIGCFFCALIMVLHDKFAYIFTSSADVLEEVDKLSYLLGITILLNSVQPVLSGVAVGSGWQAYVAFINLGCYYVVGLPLGFLMGWVFHLGVVGIWGGMIFGGTAVQTVILTIITIRCDWEKEAEKAKARVAKWSTPTLEDDESAGAS</sequence>
<dbReference type="RefSeq" id="XP_030528411.2">
    <property type="nucleotide sequence ID" value="XM_030672551.2"/>
</dbReference>
<feature type="transmembrane region" description="Helical" evidence="7">
    <location>
        <begin position="418"/>
        <end position="442"/>
    </location>
</feature>
<feature type="transmembrane region" description="Helical" evidence="7">
    <location>
        <begin position="130"/>
        <end position="151"/>
    </location>
</feature>
<evidence type="ECO:0000256" key="3">
    <source>
        <dbReference type="ARBA" id="ARBA00022448"/>
    </source>
</evidence>
<dbReference type="CDD" id="cd13132">
    <property type="entry name" value="MATE_eukaryotic"/>
    <property type="match status" value="1"/>
</dbReference>
<feature type="transmembrane region" description="Helical" evidence="7">
    <location>
        <begin position="163"/>
        <end position="184"/>
    </location>
</feature>
<keyword evidence="6 7" id="KW-0472">Membrane</keyword>
<gene>
    <name evidence="9" type="primary">LOC115739453</name>
</gene>
<dbReference type="GO" id="GO:1990961">
    <property type="term" value="P:xenobiotic detoxification by transmembrane export across the plasma membrane"/>
    <property type="evidence" value="ECO:0007669"/>
    <property type="project" value="InterPro"/>
</dbReference>